<dbReference type="OrthoDB" id="431261at2759"/>
<evidence type="ECO:0000313" key="1">
    <source>
        <dbReference type="EMBL" id="CAE8614060.1"/>
    </source>
</evidence>
<proteinExistence type="predicted"/>
<dbReference type="AlphaFoldDB" id="A0A813FUI1"/>
<evidence type="ECO:0000313" key="2">
    <source>
        <dbReference type="Proteomes" id="UP000654075"/>
    </source>
</evidence>
<dbReference type="EMBL" id="CAJNNV010025361">
    <property type="protein sequence ID" value="CAE8614060.1"/>
    <property type="molecule type" value="Genomic_DNA"/>
</dbReference>
<comment type="caution">
    <text evidence="1">The sequence shown here is derived from an EMBL/GenBank/DDBJ whole genome shotgun (WGS) entry which is preliminary data.</text>
</comment>
<protein>
    <submittedName>
        <fullName evidence="1">Uncharacterized protein</fullName>
    </submittedName>
</protein>
<dbReference type="Gene3D" id="3.40.50.300">
    <property type="entry name" value="P-loop containing nucleotide triphosphate hydrolases"/>
    <property type="match status" value="1"/>
</dbReference>
<dbReference type="Pfam" id="PF13238">
    <property type="entry name" value="AAA_18"/>
    <property type="match status" value="1"/>
</dbReference>
<name>A0A813FUI1_POLGL</name>
<reference evidence="1" key="1">
    <citation type="submission" date="2021-02" db="EMBL/GenBank/DDBJ databases">
        <authorList>
            <person name="Dougan E. K."/>
            <person name="Rhodes N."/>
            <person name="Thang M."/>
            <person name="Chan C."/>
        </authorList>
    </citation>
    <scope>NUCLEOTIDE SEQUENCE</scope>
</reference>
<dbReference type="Proteomes" id="UP000654075">
    <property type="component" value="Unassembled WGS sequence"/>
</dbReference>
<organism evidence="1 2">
    <name type="scientific">Polarella glacialis</name>
    <name type="common">Dinoflagellate</name>
    <dbReference type="NCBI Taxonomy" id="89957"/>
    <lineage>
        <taxon>Eukaryota</taxon>
        <taxon>Sar</taxon>
        <taxon>Alveolata</taxon>
        <taxon>Dinophyceae</taxon>
        <taxon>Suessiales</taxon>
        <taxon>Suessiaceae</taxon>
        <taxon>Polarella</taxon>
    </lineage>
</organism>
<sequence length="206" mass="22803">MTADSAPPQSHARRAAPNLILVCGPSGCGKSTLAEALAFSVQGVALVQQDQFFTRPFVSYSDRSDDSFEGPAHIDWEGLRHSVQLKVESAALVIVEGHLVAVDQELVAMATLVVTLRCPQDVCKDQRLRRRPRPPQETEELSKYIDRFVWPAFLIYGLPALDSLEARCSDSGVPLVAIDTCDHRSTFEYAEQVLAAYRSSLRDTRE</sequence>
<dbReference type="InterPro" id="IPR027417">
    <property type="entry name" value="P-loop_NTPase"/>
</dbReference>
<dbReference type="SUPFAM" id="SSF52540">
    <property type="entry name" value="P-loop containing nucleoside triphosphate hydrolases"/>
    <property type="match status" value="1"/>
</dbReference>
<keyword evidence="2" id="KW-1185">Reference proteome</keyword>
<accession>A0A813FUI1</accession>
<dbReference type="PANTHER" id="PTHR10285">
    <property type="entry name" value="URIDINE KINASE"/>
    <property type="match status" value="1"/>
</dbReference>
<gene>
    <name evidence="1" type="ORF">PGLA1383_LOCUS31793</name>
</gene>